<dbReference type="EMBL" id="BARU01001033">
    <property type="protein sequence ID" value="GAH28264.1"/>
    <property type="molecule type" value="Genomic_DNA"/>
</dbReference>
<dbReference type="InterPro" id="IPR013785">
    <property type="entry name" value="Aldolase_TIM"/>
</dbReference>
<dbReference type="GO" id="GO:0046872">
    <property type="term" value="F:metal ion binding"/>
    <property type="evidence" value="ECO:0007669"/>
    <property type="project" value="UniProtKB-KW"/>
</dbReference>
<dbReference type="SUPFAM" id="SSF102114">
    <property type="entry name" value="Radical SAM enzymes"/>
    <property type="match status" value="1"/>
</dbReference>
<evidence type="ECO:0000256" key="4">
    <source>
        <dbReference type="ARBA" id="ARBA00023014"/>
    </source>
</evidence>
<dbReference type="InterPro" id="IPR050377">
    <property type="entry name" value="Radical_SAM_PqqE_MftC-like"/>
</dbReference>
<keyword evidence="1" id="KW-0949">S-adenosyl-L-methionine</keyword>
<dbReference type="GO" id="GO:0003824">
    <property type="term" value="F:catalytic activity"/>
    <property type="evidence" value="ECO:0007669"/>
    <property type="project" value="InterPro"/>
</dbReference>
<dbReference type="SMART" id="SM00729">
    <property type="entry name" value="Elp3"/>
    <property type="match status" value="1"/>
</dbReference>
<dbReference type="SFLD" id="SFLDS00029">
    <property type="entry name" value="Radical_SAM"/>
    <property type="match status" value="1"/>
</dbReference>
<evidence type="ECO:0000256" key="2">
    <source>
        <dbReference type="ARBA" id="ARBA00022723"/>
    </source>
</evidence>
<evidence type="ECO:0000256" key="1">
    <source>
        <dbReference type="ARBA" id="ARBA00022691"/>
    </source>
</evidence>
<keyword evidence="3" id="KW-0408">Iron</keyword>
<dbReference type="InterPro" id="IPR058240">
    <property type="entry name" value="rSAM_sf"/>
</dbReference>
<reference evidence="6" key="1">
    <citation type="journal article" date="2014" name="Front. Microbiol.">
        <title>High frequency of phylogenetically diverse reductive dehalogenase-homologous genes in deep subseafloor sedimentary metagenomes.</title>
        <authorList>
            <person name="Kawai M."/>
            <person name="Futagami T."/>
            <person name="Toyoda A."/>
            <person name="Takaki Y."/>
            <person name="Nishi S."/>
            <person name="Hori S."/>
            <person name="Arai W."/>
            <person name="Tsubouchi T."/>
            <person name="Morono Y."/>
            <person name="Uchiyama I."/>
            <person name="Ito T."/>
            <person name="Fujiyama A."/>
            <person name="Inagaki F."/>
            <person name="Takami H."/>
        </authorList>
    </citation>
    <scope>NUCLEOTIDE SEQUENCE</scope>
    <source>
        <strain evidence="6">Expedition CK06-06</strain>
    </source>
</reference>
<dbReference type="Gene3D" id="3.20.20.70">
    <property type="entry name" value="Aldolase class I"/>
    <property type="match status" value="1"/>
</dbReference>
<dbReference type="SFLD" id="SFLDG01067">
    <property type="entry name" value="SPASM/twitch_domain_containing"/>
    <property type="match status" value="1"/>
</dbReference>
<dbReference type="PROSITE" id="PS51918">
    <property type="entry name" value="RADICAL_SAM"/>
    <property type="match status" value="1"/>
</dbReference>
<gene>
    <name evidence="6" type="ORF">S03H2_02931</name>
</gene>
<accession>X1FFT2</accession>
<organism evidence="6">
    <name type="scientific">marine sediment metagenome</name>
    <dbReference type="NCBI Taxonomy" id="412755"/>
    <lineage>
        <taxon>unclassified sequences</taxon>
        <taxon>metagenomes</taxon>
        <taxon>ecological metagenomes</taxon>
    </lineage>
</organism>
<proteinExistence type="predicted"/>
<evidence type="ECO:0000313" key="6">
    <source>
        <dbReference type="EMBL" id="GAH28264.1"/>
    </source>
</evidence>
<dbReference type="PANTHER" id="PTHR11228">
    <property type="entry name" value="RADICAL SAM DOMAIN PROTEIN"/>
    <property type="match status" value="1"/>
</dbReference>
<dbReference type="AlphaFoldDB" id="X1FFT2"/>
<dbReference type="GO" id="GO:0051536">
    <property type="term" value="F:iron-sulfur cluster binding"/>
    <property type="evidence" value="ECO:0007669"/>
    <property type="project" value="UniProtKB-KW"/>
</dbReference>
<feature type="non-terminal residue" evidence="6">
    <location>
        <position position="1"/>
    </location>
</feature>
<comment type="caution">
    <text evidence="6">The sequence shown here is derived from an EMBL/GenBank/DDBJ whole genome shotgun (WGS) entry which is preliminary data.</text>
</comment>
<name>X1FFT2_9ZZZZ</name>
<dbReference type="CDD" id="cd01335">
    <property type="entry name" value="Radical_SAM"/>
    <property type="match status" value="1"/>
</dbReference>
<evidence type="ECO:0000256" key="3">
    <source>
        <dbReference type="ARBA" id="ARBA00023004"/>
    </source>
</evidence>
<feature type="domain" description="Radical SAM core" evidence="5">
    <location>
        <begin position="11"/>
        <end position="221"/>
    </location>
</feature>
<keyword evidence="4" id="KW-0411">Iron-sulfur</keyword>
<dbReference type="InterPro" id="IPR007197">
    <property type="entry name" value="rSAM"/>
</dbReference>
<dbReference type="InterPro" id="IPR006638">
    <property type="entry name" value="Elp3/MiaA/NifB-like_rSAM"/>
</dbReference>
<evidence type="ECO:0000259" key="5">
    <source>
        <dbReference type="PROSITE" id="PS51918"/>
    </source>
</evidence>
<dbReference type="PANTHER" id="PTHR11228:SF7">
    <property type="entry name" value="PQQA PEPTIDE CYCLASE"/>
    <property type="match status" value="1"/>
</dbReference>
<keyword evidence="2" id="KW-0479">Metal-binding</keyword>
<dbReference type="Pfam" id="PF04055">
    <property type="entry name" value="Radical_SAM"/>
    <property type="match status" value="1"/>
</dbReference>
<sequence>VSYFKRIFKVINGPVFVSAFFTRDCNFNCHYCATSKSQKNPDISLKQWRNIITQVYNQGCRFITIYGGEPTLRSDLGELLKHCIDLNIYTHVVTNGSLLNEHLLEEFASYGYFSLGIGIDGLSETSFSPKIYRPELIKLLQNIKERYPDNIDYTIHVLMTNKNIKELIPLITTINNNLDCRFSIDPVHSSSNSDDQYQFRSFCPDLLLNKDVMNRLRKVILSLKRQGVHIWSPNIYYYYMNKWYQKKYSWDCSAGDLYYAIDSDGTVMLCEDVNTDIQFNDFIKLPHKKRVKIIKKFKFEYCNCFKPCYWNPTCFVKNPIRTIIYQYRFK</sequence>
<protein>
    <recommendedName>
        <fullName evidence="5">Radical SAM core domain-containing protein</fullName>
    </recommendedName>
</protein>